<dbReference type="InterPro" id="IPR041490">
    <property type="entry name" value="KstR2_TetR_C"/>
</dbReference>
<gene>
    <name evidence="5" type="ORF">IQ10_02008</name>
</gene>
<dbReference type="SUPFAM" id="SSF46689">
    <property type="entry name" value="Homeodomain-like"/>
    <property type="match status" value="1"/>
</dbReference>
<dbReference type="Gene3D" id="1.10.357.10">
    <property type="entry name" value="Tetracycline Repressor, domain 2"/>
    <property type="match status" value="1"/>
</dbReference>
<evidence type="ECO:0000256" key="1">
    <source>
        <dbReference type="ARBA" id="ARBA00022491"/>
    </source>
</evidence>
<dbReference type="PANTHER" id="PTHR43479:SF11">
    <property type="entry name" value="ACREF_ENVCD OPERON REPRESSOR-RELATED"/>
    <property type="match status" value="1"/>
</dbReference>
<sequence>MEDIAAELLMTKGALYYYFKNKEDLIYHCHELVLTQAIVAVEQCLHEDLSSLDKLKKAIETHVNFAISEKETFNLIIKPEQTFSADQLHPMLKKRHKYASIFDAIIQQGIDNGEFNITETKIARMMLLGAMNWIQQWYNLEGERTKEEISAIYSEYLSKIVT</sequence>
<evidence type="ECO:0000259" key="4">
    <source>
        <dbReference type="Pfam" id="PF17932"/>
    </source>
</evidence>
<reference evidence="5 6" key="1">
    <citation type="journal article" date="2015" name="Stand. Genomic Sci.">
        <title>Genomic Encyclopedia of Bacterial and Archaeal Type Strains, Phase III: the genomes of soil and plant-associated and newly described type strains.</title>
        <authorList>
            <person name="Whitman W.B."/>
            <person name="Woyke T."/>
            <person name="Klenk H.P."/>
            <person name="Zhou Y."/>
            <person name="Lilburn T.G."/>
            <person name="Beck B.J."/>
            <person name="De Vos P."/>
            <person name="Vandamme P."/>
            <person name="Eisen J.A."/>
            <person name="Garrity G."/>
            <person name="Hugenholtz P."/>
            <person name="Kyrpides N.C."/>
        </authorList>
    </citation>
    <scope>NUCLEOTIDE SEQUENCE [LARGE SCALE GENOMIC DNA]</scope>
    <source>
        <strain evidence="5 6">CGMCC 1.10116</strain>
    </source>
</reference>
<dbReference type="Gene3D" id="1.10.10.60">
    <property type="entry name" value="Homeodomain-like"/>
    <property type="match status" value="1"/>
</dbReference>
<accession>A0A562QHA7</accession>
<evidence type="ECO:0000313" key="5">
    <source>
        <dbReference type="EMBL" id="TWI56119.1"/>
    </source>
</evidence>
<dbReference type="PANTHER" id="PTHR43479">
    <property type="entry name" value="ACREF/ENVCD OPERON REPRESSOR-RELATED"/>
    <property type="match status" value="1"/>
</dbReference>
<keyword evidence="1" id="KW-0678">Repressor</keyword>
<evidence type="ECO:0000259" key="3">
    <source>
        <dbReference type="Pfam" id="PF00440"/>
    </source>
</evidence>
<protein>
    <submittedName>
        <fullName evidence="5">TetR family transcriptional regulator</fullName>
    </submittedName>
</protein>
<dbReference type="AlphaFoldDB" id="A0A562QHA7"/>
<proteinExistence type="predicted"/>
<dbReference type="InterPro" id="IPR001647">
    <property type="entry name" value="HTH_TetR"/>
</dbReference>
<comment type="caution">
    <text evidence="5">The sequence shown here is derived from an EMBL/GenBank/DDBJ whole genome shotgun (WGS) entry which is preliminary data.</text>
</comment>
<dbReference type="InterPro" id="IPR009057">
    <property type="entry name" value="Homeodomain-like_sf"/>
</dbReference>
<evidence type="ECO:0000313" key="6">
    <source>
        <dbReference type="Proteomes" id="UP000315711"/>
    </source>
</evidence>
<feature type="domain" description="HTH-type transcriptional repressor KstR2 C-terminal" evidence="4">
    <location>
        <begin position="49"/>
        <end position="160"/>
    </location>
</feature>
<dbReference type="InterPro" id="IPR050624">
    <property type="entry name" value="HTH-type_Tx_Regulator"/>
</dbReference>
<keyword evidence="2" id="KW-0238">DNA-binding</keyword>
<dbReference type="Pfam" id="PF17932">
    <property type="entry name" value="TetR_C_24"/>
    <property type="match status" value="1"/>
</dbReference>
<evidence type="ECO:0000256" key="2">
    <source>
        <dbReference type="ARBA" id="ARBA00023125"/>
    </source>
</evidence>
<organism evidence="5 6">
    <name type="scientific">Halalkalibacter nanhaiisediminis</name>
    <dbReference type="NCBI Taxonomy" id="688079"/>
    <lineage>
        <taxon>Bacteria</taxon>
        <taxon>Bacillati</taxon>
        <taxon>Bacillota</taxon>
        <taxon>Bacilli</taxon>
        <taxon>Bacillales</taxon>
        <taxon>Bacillaceae</taxon>
        <taxon>Halalkalibacter</taxon>
    </lineage>
</organism>
<dbReference type="Pfam" id="PF00440">
    <property type="entry name" value="TetR_N"/>
    <property type="match status" value="1"/>
</dbReference>
<dbReference type="GO" id="GO:0003677">
    <property type="term" value="F:DNA binding"/>
    <property type="evidence" value="ECO:0007669"/>
    <property type="project" value="UniProtKB-KW"/>
</dbReference>
<dbReference type="SUPFAM" id="SSF48498">
    <property type="entry name" value="Tetracyclin repressor-like, C-terminal domain"/>
    <property type="match status" value="1"/>
</dbReference>
<dbReference type="EMBL" id="VLKZ01000005">
    <property type="protein sequence ID" value="TWI56119.1"/>
    <property type="molecule type" value="Genomic_DNA"/>
</dbReference>
<keyword evidence="6" id="KW-1185">Reference proteome</keyword>
<dbReference type="InterPro" id="IPR036271">
    <property type="entry name" value="Tet_transcr_reg_TetR-rel_C_sf"/>
</dbReference>
<name>A0A562QHA7_9BACI</name>
<dbReference type="Proteomes" id="UP000315711">
    <property type="component" value="Unassembled WGS sequence"/>
</dbReference>
<feature type="domain" description="HTH tetR-type" evidence="3">
    <location>
        <begin position="1"/>
        <end position="26"/>
    </location>
</feature>